<comment type="similarity">
    <text evidence="1">Belongs to the sulfatase family.</text>
</comment>
<dbReference type="SUPFAM" id="SSF53649">
    <property type="entry name" value="Alkaline phosphatase-like"/>
    <property type="match status" value="1"/>
</dbReference>
<evidence type="ECO:0000313" key="4">
    <source>
        <dbReference type="Proteomes" id="UP000617628"/>
    </source>
</evidence>
<evidence type="ECO:0000313" key="3">
    <source>
        <dbReference type="EMBL" id="MBK1877217.1"/>
    </source>
</evidence>
<dbReference type="Pfam" id="PF00884">
    <property type="entry name" value="Sulfatase"/>
    <property type="match status" value="1"/>
</dbReference>
<dbReference type="InterPro" id="IPR050738">
    <property type="entry name" value="Sulfatase"/>
</dbReference>
<organism evidence="3 4">
    <name type="scientific">Pelagicoccus mobilis</name>
    <dbReference type="NCBI Taxonomy" id="415221"/>
    <lineage>
        <taxon>Bacteria</taxon>
        <taxon>Pseudomonadati</taxon>
        <taxon>Verrucomicrobiota</taxon>
        <taxon>Opitutia</taxon>
        <taxon>Puniceicoccales</taxon>
        <taxon>Pelagicoccaceae</taxon>
        <taxon>Pelagicoccus</taxon>
    </lineage>
</organism>
<dbReference type="PANTHER" id="PTHR42693:SF33">
    <property type="entry name" value="ARYLSULFATASE"/>
    <property type="match status" value="1"/>
</dbReference>
<dbReference type="CDD" id="cd16025">
    <property type="entry name" value="PAS_like"/>
    <property type="match status" value="1"/>
</dbReference>
<accession>A0A934RUS4</accession>
<comment type="caution">
    <text evidence="3">The sequence shown here is derived from an EMBL/GenBank/DDBJ whole genome shotgun (WGS) entry which is preliminary data.</text>
</comment>
<keyword evidence="4" id="KW-1185">Reference proteome</keyword>
<evidence type="ECO:0000259" key="2">
    <source>
        <dbReference type="Pfam" id="PF00884"/>
    </source>
</evidence>
<dbReference type="Gene3D" id="3.30.1120.10">
    <property type="match status" value="1"/>
</dbReference>
<dbReference type="AlphaFoldDB" id="A0A934RUS4"/>
<reference evidence="3" key="1">
    <citation type="submission" date="2021-01" db="EMBL/GenBank/DDBJ databases">
        <title>Modified the classification status of verrucomicrobia.</title>
        <authorList>
            <person name="Feng X."/>
        </authorList>
    </citation>
    <scope>NUCLEOTIDE SEQUENCE</scope>
    <source>
        <strain evidence="3">KCTC 13126</strain>
    </source>
</reference>
<evidence type="ECO:0000256" key="1">
    <source>
        <dbReference type="ARBA" id="ARBA00008779"/>
    </source>
</evidence>
<dbReference type="PANTHER" id="PTHR42693">
    <property type="entry name" value="ARYLSULFATASE FAMILY MEMBER"/>
    <property type="match status" value="1"/>
</dbReference>
<gene>
    <name evidence="3" type="ORF">JIN87_10075</name>
</gene>
<dbReference type="InterPro" id="IPR017850">
    <property type="entry name" value="Alkaline_phosphatase_core_sf"/>
</dbReference>
<sequence length="520" mass="58440">MKNSYLLLLLALGGVLAFSLSASGERPNIVIIVGDDIGFSDIGAYGAEINTPNLDRLASQGMRFADFNNLSKCDPTRSAIMTGLYREGSGAVGFPQLLRDAGYRTFFAGKEHLMRWVPERVYAKNSFDRWFLSPFSPFMLRDDGGFPQYDRGDKRAIFEVDGEELDVLELQTSKPFHKTDATTDYVLRFLRERDDSDQPFFLYLAYHAAHFPLQATPEDIAIYRDVYRAGWDVIREQRFQKQLDLGVLKEGAVLSSPSNNINIARQPPAVDNYVTERIKASYYRPWNALSIEEKDAYSLEMAVFAAMVERMDRNIGRLLKYLEDSGEAENTLVLFFSDNGACPYDFNRDMAMPPGPAEGYRSLSAPWAALGNTPYRYFKQFGHQGGMQTHCIASWPGVIDRGRIEDSPFSVVDLAPTLMELAGAEYPESVDGVPTSPLAGVSMKSAFLGEPSPEREYLFGGYKGFYSFRKGNLKIVQTNGDTDNWELYDLAEDPSEVRNLAPHDPEVVAELRDAMRKVVE</sequence>
<dbReference type="InterPro" id="IPR000917">
    <property type="entry name" value="Sulfatase_N"/>
</dbReference>
<dbReference type="RefSeq" id="WP_200355433.1">
    <property type="nucleotide sequence ID" value="NZ_JAENIL010000016.1"/>
</dbReference>
<dbReference type="GO" id="GO:0004065">
    <property type="term" value="F:arylsulfatase activity"/>
    <property type="evidence" value="ECO:0007669"/>
    <property type="project" value="TreeGrafter"/>
</dbReference>
<dbReference type="EMBL" id="JAENIL010000016">
    <property type="protein sequence ID" value="MBK1877217.1"/>
    <property type="molecule type" value="Genomic_DNA"/>
</dbReference>
<name>A0A934RUS4_9BACT</name>
<dbReference type="Gene3D" id="3.40.720.10">
    <property type="entry name" value="Alkaline Phosphatase, subunit A"/>
    <property type="match status" value="1"/>
</dbReference>
<keyword evidence="3" id="KW-0378">Hydrolase</keyword>
<feature type="domain" description="Sulfatase N-terminal" evidence="2">
    <location>
        <begin position="27"/>
        <end position="424"/>
    </location>
</feature>
<proteinExistence type="inferred from homology"/>
<dbReference type="Proteomes" id="UP000617628">
    <property type="component" value="Unassembled WGS sequence"/>
</dbReference>
<protein>
    <submittedName>
        <fullName evidence="3">Sulfatase-like hydrolase/transferase</fullName>
    </submittedName>
</protein>